<feature type="compositionally biased region" description="Polar residues" evidence="1">
    <location>
        <begin position="382"/>
        <end position="393"/>
    </location>
</feature>
<organism evidence="3 4">
    <name type="scientific">Discostella pseudostelligera</name>
    <dbReference type="NCBI Taxonomy" id="259834"/>
    <lineage>
        <taxon>Eukaryota</taxon>
        <taxon>Sar</taxon>
        <taxon>Stramenopiles</taxon>
        <taxon>Ochrophyta</taxon>
        <taxon>Bacillariophyta</taxon>
        <taxon>Coscinodiscophyceae</taxon>
        <taxon>Thalassiosirophycidae</taxon>
        <taxon>Stephanodiscales</taxon>
        <taxon>Stephanodiscaceae</taxon>
        <taxon>Discostella</taxon>
    </lineage>
</organism>
<dbReference type="Gene3D" id="3.30.1370.50">
    <property type="entry name" value="R3H-like domain"/>
    <property type="match status" value="1"/>
</dbReference>
<dbReference type="Pfam" id="PF01424">
    <property type="entry name" value="R3H"/>
    <property type="match status" value="1"/>
</dbReference>
<feature type="region of interest" description="Disordered" evidence="1">
    <location>
        <begin position="296"/>
        <end position="330"/>
    </location>
</feature>
<accession>A0ABD3M1K5</accession>
<feature type="domain" description="R3H" evidence="2">
    <location>
        <begin position="786"/>
        <end position="844"/>
    </location>
</feature>
<keyword evidence="4" id="KW-1185">Reference proteome</keyword>
<dbReference type="AlphaFoldDB" id="A0ABD3M1K5"/>
<proteinExistence type="predicted"/>
<feature type="compositionally biased region" description="Polar residues" evidence="1">
    <location>
        <begin position="118"/>
        <end position="128"/>
    </location>
</feature>
<dbReference type="Proteomes" id="UP001530293">
    <property type="component" value="Unassembled WGS sequence"/>
</dbReference>
<feature type="region of interest" description="Disordered" evidence="1">
    <location>
        <begin position="904"/>
        <end position="929"/>
    </location>
</feature>
<dbReference type="EMBL" id="JALLBG020000257">
    <property type="protein sequence ID" value="KAL3757618.1"/>
    <property type="molecule type" value="Genomic_DNA"/>
</dbReference>
<name>A0ABD3M1K5_9STRA</name>
<evidence type="ECO:0000259" key="2">
    <source>
        <dbReference type="Pfam" id="PF01424"/>
    </source>
</evidence>
<feature type="compositionally biased region" description="Basic and acidic residues" evidence="1">
    <location>
        <begin position="995"/>
        <end position="1004"/>
    </location>
</feature>
<feature type="region of interest" description="Disordered" evidence="1">
    <location>
        <begin position="353"/>
        <end position="393"/>
    </location>
</feature>
<feature type="region of interest" description="Disordered" evidence="1">
    <location>
        <begin position="995"/>
        <end position="1059"/>
    </location>
</feature>
<comment type="caution">
    <text evidence="3">The sequence shown here is derived from an EMBL/GenBank/DDBJ whole genome shotgun (WGS) entry which is preliminary data.</text>
</comment>
<feature type="region of interest" description="Disordered" evidence="1">
    <location>
        <begin position="159"/>
        <end position="257"/>
    </location>
</feature>
<feature type="compositionally biased region" description="Low complexity" evidence="1">
    <location>
        <begin position="297"/>
        <end position="308"/>
    </location>
</feature>
<evidence type="ECO:0000256" key="1">
    <source>
        <dbReference type="SAM" id="MobiDB-lite"/>
    </source>
</evidence>
<evidence type="ECO:0000313" key="3">
    <source>
        <dbReference type="EMBL" id="KAL3757618.1"/>
    </source>
</evidence>
<feature type="compositionally biased region" description="Basic and acidic residues" evidence="1">
    <location>
        <begin position="668"/>
        <end position="678"/>
    </location>
</feature>
<evidence type="ECO:0000313" key="4">
    <source>
        <dbReference type="Proteomes" id="UP001530293"/>
    </source>
</evidence>
<feature type="region of interest" description="Disordered" evidence="1">
    <location>
        <begin position="532"/>
        <end position="551"/>
    </location>
</feature>
<feature type="compositionally biased region" description="Low complexity" evidence="1">
    <location>
        <begin position="646"/>
        <end position="659"/>
    </location>
</feature>
<feature type="compositionally biased region" description="Acidic residues" evidence="1">
    <location>
        <begin position="1032"/>
        <end position="1059"/>
    </location>
</feature>
<feature type="compositionally biased region" description="Low complexity" evidence="1">
    <location>
        <begin position="15"/>
        <end position="29"/>
    </location>
</feature>
<feature type="compositionally biased region" description="Gly residues" evidence="1">
    <location>
        <begin position="40"/>
        <end position="57"/>
    </location>
</feature>
<dbReference type="CDD" id="cd02325">
    <property type="entry name" value="R3H"/>
    <property type="match status" value="1"/>
</dbReference>
<gene>
    <name evidence="3" type="ORF">ACHAWU_004720</name>
</gene>
<feature type="compositionally biased region" description="Polar residues" evidence="1">
    <location>
        <begin position="167"/>
        <end position="179"/>
    </location>
</feature>
<dbReference type="InterPro" id="IPR001374">
    <property type="entry name" value="R3H_dom"/>
</dbReference>
<feature type="compositionally biased region" description="Polar residues" evidence="1">
    <location>
        <begin position="199"/>
        <end position="214"/>
    </location>
</feature>
<sequence length="1059" mass="115321">MEQQSLQAAPTPRPSGSSGNAGAGNNNDSQPRRQRRHGQRGGQGQGQGQGRGVGFGRGGRDEEQRQLSGQEGGGNDTATSSNGEAANARSRRPRRRGQGGGNGNNTGAQRIDAPNDKSPGTSSSSLQEPSCPRTEQAMQFIADSLSRGSISATAGTTSLIAQEGSAHPSNISSAANTVRKSQDGAEGMPKKRNRKKGAQQGNQPKSEIGTNSVVRQGHQQQQPQQETTVADKKRKNRNRRKKNPNATPWREFIPQDLDDPISLEPLNKLPYPPFAIVVDPPYIPVWPGMWPPPPITSTPSAGGASSSSLEDGNAKVAENEGVSSKHDEKERQISILKEQWGEDKISAVHSKKADGQADFENAKPPANSTTTTSTDTKIGGAKTSNDDSSNSIQGRHVNLFDGRVLAYYLVSTLQFIDPYNRRDLTRPELEALDTYLAHHKLGHAGVVEAYDDKGVTISTAGRAAQTSTGRAEILQQEARAILGSFFQHAGGSGGGTQQRDRQRDVRRVSLLGNVRENEVQGASRFQRLYAAQQGGTNRSNAPQSVDRQGQPELRHDTGIYEGEGGGLLLIDDDINPGLRGGLPVSNNVDDVTTMRGTRYSARHIAERHGHAAQIREEAFPSLTAAIAAAAATTAAVLGDESNNGVSSTTPPSAPSRSLSKISNLVQKTDPKQIERQRKAREQALRRAELSKLSFFNPDNTQISLDNNDSLPTAPMANMPPSEAILERNRKLSLALGVAPSTIRTEPSLTGWARPAVTGKAFESELEANIAQYPDALLAEAKERMTELLKLERKWNQCLLDDRAMSCSLKPMNRPMRKFVHEYSDYWFFRTESFDPEGRRYIHCAKMKDTRAPHPLLSDAARKWRGPSLGPSSGDIDMAMLPRGPAPKMELATPLAAASTQTGSIGGIEHKSEPPSAKSLFPPVSGERQPPPRFAGLLDKERPKLQLAPRSIPAWDQLEKLHISQNAWNEMTPVEQDQIMREIEQDNAKKEALIQREKEKEDARAQRLQSKAKKKQDMMKKKQALLESAFVSSDEENDGSDSEWSEDEVVFNGSDDEAIL</sequence>
<reference evidence="3 4" key="1">
    <citation type="submission" date="2024-10" db="EMBL/GenBank/DDBJ databases">
        <title>Updated reference genomes for cyclostephanoid diatoms.</title>
        <authorList>
            <person name="Roberts W.R."/>
            <person name="Alverson A.J."/>
        </authorList>
    </citation>
    <scope>NUCLEOTIDE SEQUENCE [LARGE SCALE GENOMIC DNA]</scope>
    <source>
        <strain evidence="3 4">AJA232-27</strain>
    </source>
</reference>
<feature type="compositionally biased region" description="Low complexity" evidence="1">
    <location>
        <begin position="216"/>
        <end position="225"/>
    </location>
</feature>
<dbReference type="SUPFAM" id="SSF82708">
    <property type="entry name" value="R3H domain"/>
    <property type="match status" value="1"/>
</dbReference>
<dbReference type="InterPro" id="IPR036867">
    <property type="entry name" value="R3H_dom_sf"/>
</dbReference>
<protein>
    <recommendedName>
        <fullName evidence="2">R3H domain-containing protein</fullName>
    </recommendedName>
</protein>
<feature type="compositionally biased region" description="Basic residues" evidence="1">
    <location>
        <begin position="232"/>
        <end position="243"/>
    </location>
</feature>
<feature type="region of interest" description="Disordered" evidence="1">
    <location>
        <begin position="639"/>
        <end position="678"/>
    </location>
</feature>
<feature type="region of interest" description="Disordered" evidence="1">
    <location>
        <begin position="1"/>
        <end position="142"/>
    </location>
</feature>
<feature type="compositionally biased region" description="Polar residues" evidence="1">
    <location>
        <begin position="533"/>
        <end position="547"/>
    </location>
</feature>